<evidence type="ECO:0000313" key="2">
    <source>
        <dbReference type="Proteomes" id="UP001164794"/>
    </source>
</evidence>
<organism evidence="1 2">
    <name type="scientific">Oxalobacter aliiformigenes</name>
    <dbReference type="NCBI Taxonomy" id="2946593"/>
    <lineage>
        <taxon>Bacteria</taxon>
        <taxon>Pseudomonadati</taxon>
        <taxon>Pseudomonadota</taxon>
        <taxon>Betaproteobacteria</taxon>
        <taxon>Burkholderiales</taxon>
        <taxon>Oxalobacteraceae</taxon>
        <taxon>Oxalobacter</taxon>
    </lineage>
</organism>
<keyword evidence="2" id="KW-1185">Reference proteome</keyword>
<dbReference type="Proteomes" id="UP001164794">
    <property type="component" value="Chromosome"/>
</dbReference>
<sequence>MTETNCSTVIQKKNDALFTDEAINEATEKLACRTDTGKPGRIRGTMEQETNGRTVLVYDMVDNHVRILRILFPELLK</sequence>
<dbReference type="EMBL" id="CP098248">
    <property type="protein sequence ID" value="WAV96461.1"/>
    <property type="molecule type" value="Genomic_DNA"/>
</dbReference>
<protein>
    <submittedName>
        <fullName evidence="1">Uncharacterized protein</fullName>
    </submittedName>
</protein>
<name>A0ABY7JI13_9BURK</name>
<accession>A0ABY7JI13</accession>
<evidence type="ECO:0000313" key="1">
    <source>
        <dbReference type="EMBL" id="WAV96461.1"/>
    </source>
</evidence>
<dbReference type="RefSeq" id="WP_269263938.1">
    <property type="nucleotide sequence ID" value="NZ_CP098248.1"/>
</dbReference>
<gene>
    <name evidence="1" type="ORF">NB645_06355</name>
</gene>
<reference evidence="1" key="1">
    <citation type="journal article" date="2022" name="Front. Microbiol.">
        <title>New perspectives on an old grouping: The genomic and phenotypic variability of Oxalobacter formigenes and the implications for calcium oxalate stone prevention.</title>
        <authorList>
            <person name="Chmiel J.A."/>
            <person name="Carr C."/>
            <person name="Stuivenberg G.A."/>
            <person name="Venema R."/>
            <person name="Chanyi R.M."/>
            <person name="Al K.F."/>
            <person name="Giguere D."/>
            <person name="Say H."/>
            <person name="Akouris P.P."/>
            <person name="Dominguez Romero S.A."/>
            <person name="Kwong A."/>
            <person name="Tai V."/>
            <person name="Koval S.F."/>
            <person name="Razvi H."/>
            <person name="Bjazevic J."/>
            <person name="Burton J.P."/>
        </authorList>
    </citation>
    <scope>NUCLEOTIDE SEQUENCE</scope>
    <source>
        <strain evidence="1">HOxNP-1</strain>
    </source>
</reference>
<proteinExistence type="predicted"/>